<evidence type="ECO:0000256" key="2">
    <source>
        <dbReference type="ARBA" id="ARBA00022900"/>
    </source>
</evidence>
<dbReference type="SUPFAM" id="SSF56574">
    <property type="entry name" value="Serpins"/>
    <property type="match status" value="1"/>
</dbReference>
<reference evidence="6 7" key="1">
    <citation type="journal article" date="2007" name="Nature">
        <title>Evolution of genes and genomes on the Drosophila phylogeny.</title>
        <authorList>
            <consortium name="Drosophila 12 Genomes Consortium"/>
            <person name="Clark A.G."/>
            <person name="Eisen M.B."/>
            <person name="Smith D.R."/>
            <person name="Bergman C.M."/>
            <person name="Oliver B."/>
            <person name="Markow T.A."/>
            <person name="Kaufman T.C."/>
            <person name="Kellis M."/>
            <person name="Gelbart W."/>
            <person name="Iyer V.N."/>
            <person name="Pollard D.A."/>
            <person name="Sackton T.B."/>
            <person name="Larracuente A.M."/>
            <person name="Singh N.D."/>
            <person name="Abad J.P."/>
            <person name="Abt D.N."/>
            <person name="Adryan B."/>
            <person name="Aguade M."/>
            <person name="Akashi H."/>
            <person name="Anderson W.W."/>
            <person name="Aquadro C.F."/>
            <person name="Ardell D.H."/>
            <person name="Arguello R."/>
            <person name="Artieri C.G."/>
            <person name="Barbash D.A."/>
            <person name="Barker D."/>
            <person name="Barsanti P."/>
            <person name="Batterham P."/>
            <person name="Batzoglou S."/>
            <person name="Begun D."/>
            <person name="Bhutkar A."/>
            <person name="Blanco E."/>
            <person name="Bosak S.A."/>
            <person name="Bradley R.K."/>
            <person name="Brand A.D."/>
            <person name="Brent M.R."/>
            <person name="Brooks A.N."/>
            <person name="Brown R.H."/>
            <person name="Butlin R.K."/>
            <person name="Caggese C."/>
            <person name="Calvi B.R."/>
            <person name="Bernardo de Carvalho A."/>
            <person name="Caspi A."/>
            <person name="Castrezana S."/>
            <person name="Celniker S.E."/>
            <person name="Chang J.L."/>
            <person name="Chapple C."/>
            <person name="Chatterji S."/>
            <person name="Chinwalla A."/>
            <person name="Civetta A."/>
            <person name="Clifton S.W."/>
            <person name="Comeron J.M."/>
            <person name="Costello J.C."/>
            <person name="Coyne J.A."/>
            <person name="Daub J."/>
            <person name="David R.G."/>
            <person name="Delcher A.L."/>
            <person name="Delehaunty K."/>
            <person name="Do C.B."/>
            <person name="Ebling H."/>
            <person name="Edwards K."/>
            <person name="Eickbush T."/>
            <person name="Evans J.D."/>
            <person name="Filipski A."/>
            <person name="Findeiss S."/>
            <person name="Freyhult E."/>
            <person name="Fulton L."/>
            <person name="Fulton R."/>
            <person name="Garcia A.C."/>
            <person name="Gardiner A."/>
            <person name="Garfield D.A."/>
            <person name="Garvin B.E."/>
            <person name="Gibson G."/>
            <person name="Gilbert D."/>
            <person name="Gnerre S."/>
            <person name="Godfrey J."/>
            <person name="Good R."/>
            <person name="Gotea V."/>
            <person name="Gravely B."/>
            <person name="Greenberg A.J."/>
            <person name="Griffiths-Jones S."/>
            <person name="Gross S."/>
            <person name="Guigo R."/>
            <person name="Gustafson E.A."/>
            <person name="Haerty W."/>
            <person name="Hahn M.W."/>
            <person name="Halligan D.L."/>
            <person name="Halpern A.L."/>
            <person name="Halter G.M."/>
            <person name="Han M.V."/>
            <person name="Heger A."/>
            <person name="Hillier L."/>
            <person name="Hinrichs A.S."/>
            <person name="Holmes I."/>
            <person name="Hoskins R.A."/>
            <person name="Hubisz M.J."/>
            <person name="Hultmark D."/>
            <person name="Huntley M.A."/>
            <person name="Jaffe D.B."/>
            <person name="Jagadeeshan S."/>
            <person name="Jeck W.R."/>
            <person name="Johnson J."/>
            <person name="Jones C.D."/>
            <person name="Jordan W.C."/>
            <person name="Karpen G.H."/>
            <person name="Kataoka E."/>
            <person name="Keightley P.D."/>
            <person name="Kheradpour P."/>
            <person name="Kirkness E.F."/>
            <person name="Koerich L.B."/>
            <person name="Kristiansen K."/>
            <person name="Kudrna D."/>
            <person name="Kulathinal R.J."/>
            <person name="Kumar S."/>
            <person name="Kwok R."/>
            <person name="Lander E."/>
            <person name="Langley C.H."/>
            <person name="Lapoint R."/>
            <person name="Lazzaro B.P."/>
            <person name="Lee S.J."/>
            <person name="Levesque L."/>
            <person name="Li R."/>
            <person name="Lin C.F."/>
            <person name="Lin M.F."/>
            <person name="Lindblad-Toh K."/>
            <person name="Llopart A."/>
            <person name="Long M."/>
            <person name="Low L."/>
            <person name="Lozovsky E."/>
            <person name="Lu J."/>
            <person name="Luo M."/>
            <person name="Machado C.A."/>
            <person name="Makalowski W."/>
            <person name="Marzo M."/>
            <person name="Matsuda M."/>
            <person name="Matzkin L."/>
            <person name="McAllister B."/>
            <person name="McBride C.S."/>
            <person name="McKernan B."/>
            <person name="McKernan K."/>
            <person name="Mendez-Lago M."/>
            <person name="Minx P."/>
            <person name="Mollenhauer M.U."/>
            <person name="Montooth K."/>
            <person name="Mount S.M."/>
            <person name="Mu X."/>
            <person name="Myers E."/>
            <person name="Negre B."/>
            <person name="Newfeld S."/>
            <person name="Nielsen R."/>
            <person name="Noor M.A."/>
            <person name="O'Grady P."/>
            <person name="Pachter L."/>
            <person name="Papaceit M."/>
            <person name="Parisi M.J."/>
            <person name="Parisi M."/>
            <person name="Parts L."/>
            <person name="Pedersen J.S."/>
            <person name="Pesole G."/>
            <person name="Phillippy A.M."/>
            <person name="Ponting C.P."/>
            <person name="Pop M."/>
            <person name="Porcelli D."/>
            <person name="Powell J.R."/>
            <person name="Prohaska S."/>
            <person name="Pruitt K."/>
            <person name="Puig M."/>
            <person name="Quesneville H."/>
            <person name="Ram K.R."/>
            <person name="Rand D."/>
            <person name="Rasmussen M.D."/>
            <person name="Reed L.K."/>
            <person name="Reenan R."/>
            <person name="Reily A."/>
            <person name="Remington K.A."/>
            <person name="Rieger T.T."/>
            <person name="Ritchie M.G."/>
            <person name="Robin C."/>
            <person name="Rogers Y.H."/>
            <person name="Rohde C."/>
            <person name="Rozas J."/>
            <person name="Rubenfield M.J."/>
            <person name="Ruiz A."/>
            <person name="Russo S."/>
            <person name="Salzberg S.L."/>
            <person name="Sanchez-Gracia A."/>
            <person name="Saranga D.J."/>
            <person name="Sato H."/>
            <person name="Schaeffer S.W."/>
            <person name="Schatz M.C."/>
            <person name="Schlenke T."/>
            <person name="Schwartz R."/>
            <person name="Segarra C."/>
            <person name="Singh R.S."/>
            <person name="Sirot L."/>
            <person name="Sirota M."/>
            <person name="Sisneros N.B."/>
            <person name="Smith C.D."/>
            <person name="Smith T.F."/>
            <person name="Spieth J."/>
            <person name="Stage D.E."/>
            <person name="Stark A."/>
            <person name="Stephan W."/>
            <person name="Strausberg R.L."/>
            <person name="Strempel S."/>
            <person name="Sturgill D."/>
            <person name="Sutton G."/>
            <person name="Sutton G.G."/>
            <person name="Tao W."/>
            <person name="Teichmann S."/>
            <person name="Tobari Y.N."/>
            <person name="Tomimura Y."/>
            <person name="Tsolas J.M."/>
            <person name="Valente V.L."/>
            <person name="Venter E."/>
            <person name="Venter J.C."/>
            <person name="Vicario S."/>
            <person name="Vieira F.G."/>
            <person name="Vilella A.J."/>
            <person name="Villasante A."/>
            <person name="Walenz B."/>
            <person name="Wang J."/>
            <person name="Wasserman M."/>
            <person name="Watts T."/>
            <person name="Wilson D."/>
            <person name="Wilson R.K."/>
            <person name="Wing R.A."/>
            <person name="Wolfner M.F."/>
            <person name="Wong A."/>
            <person name="Wong G.K."/>
            <person name="Wu C.I."/>
            <person name="Wu G."/>
            <person name="Yamamoto D."/>
            <person name="Yang H.P."/>
            <person name="Yang S.P."/>
            <person name="Yorke J.A."/>
            <person name="Yoshida K."/>
            <person name="Zdobnov E."/>
            <person name="Zhang P."/>
            <person name="Zhang Y."/>
            <person name="Zimin A.V."/>
            <person name="Baldwin J."/>
            <person name="Abdouelleil A."/>
            <person name="Abdulkadir J."/>
            <person name="Abebe A."/>
            <person name="Abera B."/>
            <person name="Abreu J."/>
            <person name="Acer S.C."/>
            <person name="Aftuck L."/>
            <person name="Alexander A."/>
            <person name="An P."/>
            <person name="Anderson E."/>
            <person name="Anderson S."/>
            <person name="Arachi H."/>
            <person name="Azer M."/>
            <person name="Bachantsang P."/>
            <person name="Barry A."/>
            <person name="Bayul T."/>
            <person name="Berlin A."/>
            <person name="Bessette D."/>
            <person name="Bloom T."/>
            <person name="Blye J."/>
            <person name="Boguslavskiy L."/>
            <person name="Bonnet C."/>
            <person name="Boukhgalter B."/>
            <person name="Bourzgui I."/>
            <person name="Brown A."/>
            <person name="Cahill P."/>
            <person name="Channer S."/>
            <person name="Cheshatsang Y."/>
            <person name="Chuda L."/>
            <person name="Citroen M."/>
            <person name="Collymore A."/>
            <person name="Cooke P."/>
            <person name="Costello M."/>
            <person name="D'Aco K."/>
            <person name="Daza R."/>
            <person name="De Haan G."/>
            <person name="DeGray S."/>
            <person name="DeMaso C."/>
            <person name="Dhargay N."/>
            <person name="Dooley K."/>
            <person name="Dooley E."/>
            <person name="Doricent M."/>
            <person name="Dorje P."/>
            <person name="Dorjee K."/>
            <person name="Dupes A."/>
            <person name="Elong R."/>
            <person name="Falk J."/>
            <person name="Farina A."/>
            <person name="Faro S."/>
            <person name="Ferguson D."/>
            <person name="Fisher S."/>
            <person name="Foley C.D."/>
            <person name="Franke A."/>
            <person name="Friedrich D."/>
            <person name="Gadbois L."/>
            <person name="Gearin G."/>
            <person name="Gearin C.R."/>
            <person name="Giannoukos G."/>
            <person name="Goode T."/>
            <person name="Graham J."/>
            <person name="Grandbois E."/>
            <person name="Grewal S."/>
            <person name="Gyaltsen K."/>
            <person name="Hafez N."/>
            <person name="Hagos B."/>
            <person name="Hall J."/>
            <person name="Henson C."/>
            <person name="Hollinger A."/>
            <person name="Honan T."/>
            <person name="Huard M.D."/>
            <person name="Hughes L."/>
            <person name="Hurhula B."/>
            <person name="Husby M.E."/>
            <person name="Kamat A."/>
            <person name="Kanga B."/>
            <person name="Kashin S."/>
            <person name="Khazanovich D."/>
            <person name="Kisner P."/>
            <person name="Lance K."/>
            <person name="Lara M."/>
            <person name="Lee W."/>
            <person name="Lennon N."/>
            <person name="Letendre F."/>
            <person name="LeVine R."/>
            <person name="Lipovsky A."/>
            <person name="Liu X."/>
            <person name="Liu J."/>
            <person name="Liu S."/>
            <person name="Lokyitsang T."/>
            <person name="Lokyitsang Y."/>
            <person name="Lubonja R."/>
            <person name="Lui A."/>
            <person name="MacDonald P."/>
            <person name="Magnisalis V."/>
            <person name="Maru K."/>
            <person name="Matthews C."/>
            <person name="McCusker W."/>
            <person name="McDonough S."/>
            <person name="Mehta T."/>
            <person name="Meldrim J."/>
            <person name="Meneus L."/>
            <person name="Mihai O."/>
            <person name="Mihalev A."/>
            <person name="Mihova T."/>
            <person name="Mittelman R."/>
            <person name="Mlenga V."/>
            <person name="Montmayeur A."/>
            <person name="Mulrain L."/>
            <person name="Navidi A."/>
            <person name="Naylor J."/>
            <person name="Negash T."/>
            <person name="Nguyen T."/>
            <person name="Nguyen N."/>
            <person name="Nicol R."/>
            <person name="Norbu C."/>
            <person name="Norbu N."/>
            <person name="Novod N."/>
            <person name="O'Neill B."/>
            <person name="Osman S."/>
            <person name="Markiewicz E."/>
            <person name="Oyono O.L."/>
            <person name="Patti C."/>
            <person name="Phunkhang P."/>
            <person name="Pierre F."/>
            <person name="Priest M."/>
            <person name="Raghuraman S."/>
            <person name="Rege F."/>
            <person name="Reyes R."/>
            <person name="Rise C."/>
            <person name="Rogov P."/>
            <person name="Ross K."/>
            <person name="Ryan E."/>
            <person name="Settipalli S."/>
            <person name="Shea T."/>
            <person name="Sherpa N."/>
            <person name="Shi L."/>
            <person name="Shih D."/>
            <person name="Sparrow T."/>
            <person name="Spaulding J."/>
            <person name="Stalker J."/>
            <person name="Stange-Thomann N."/>
            <person name="Stavropoulos S."/>
            <person name="Stone C."/>
            <person name="Strader C."/>
            <person name="Tesfaye S."/>
            <person name="Thomson T."/>
            <person name="Thoulutsang Y."/>
            <person name="Thoulutsang D."/>
            <person name="Topham K."/>
            <person name="Topping I."/>
            <person name="Tsamla T."/>
            <person name="Vassiliev H."/>
            <person name="Vo A."/>
            <person name="Wangchuk T."/>
            <person name="Wangdi T."/>
            <person name="Weiand M."/>
            <person name="Wilkinson J."/>
            <person name="Wilson A."/>
            <person name="Yadav S."/>
            <person name="Young G."/>
            <person name="Yu Q."/>
            <person name="Zembek L."/>
            <person name="Zhong D."/>
            <person name="Zimmer A."/>
            <person name="Zwirko Z."/>
            <person name="Jaffe D.B."/>
            <person name="Alvarez P."/>
            <person name="Brockman W."/>
            <person name="Butler J."/>
            <person name="Chin C."/>
            <person name="Gnerre S."/>
            <person name="Grabherr M."/>
            <person name="Kleber M."/>
            <person name="Mauceli E."/>
            <person name="MacCallum I."/>
        </authorList>
    </citation>
    <scope>NUCLEOTIDE SEQUENCE [LARGE SCALE GENOMIC DNA]</scope>
    <source>
        <strain evidence="7">Tai18E2 / Tucson 14021-0261.01</strain>
    </source>
</reference>
<comment type="similarity">
    <text evidence="3">Belongs to the serpin family.</text>
</comment>
<dbReference type="InterPro" id="IPR023796">
    <property type="entry name" value="Serpin_dom"/>
</dbReference>
<name>B4NZJ2_DROYA</name>
<dbReference type="CDD" id="cd19954">
    <property type="entry name" value="serpin42Dd-like_insects"/>
    <property type="match status" value="1"/>
</dbReference>
<evidence type="ECO:0000259" key="5">
    <source>
        <dbReference type="SMART" id="SM00093"/>
    </source>
</evidence>
<reference evidence="6 7" key="2">
    <citation type="journal article" date="2007" name="PLoS Biol.">
        <title>Principles of genome evolution in the Drosophila melanogaster species group.</title>
        <authorList>
            <person name="Ranz J.M."/>
            <person name="Maurin D."/>
            <person name="Chan Y.S."/>
            <person name="von Grotthuss M."/>
            <person name="Hillier L.W."/>
            <person name="Roote J."/>
            <person name="Ashburner M."/>
            <person name="Bergman C.M."/>
        </authorList>
    </citation>
    <scope>NUCLEOTIDE SEQUENCE [LARGE SCALE GENOMIC DNA]</scope>
    <source>
        <strain evidence="7">Tai18E2 / Tucson 14021-0261.01</strain>
    </source>
</reference>
<evidence type="ECO:0000256" key="3">
    <source>
        <dbReference type="RuleBase" id="RU000411"/>
    </source>
</evidence>
<dbReference type="GO" id="GO:0004867">
    <property type="term" value="F:serine-type endopeptidase inhibitor activity"/>
    <property type="evidence" value="ECO:0007669"/>
    <property type="project" value="UniProtKB-KW"/>
</dbReference>
<dbReference type="KEGG" id="dya:Dyak_GE14581"/>
<dbReference type="PANTHER" id="PTHR11461:SF372">
    <property type="entry name" value="ACCESSORY GLAND PROTEIN ACP76A-RELATED"/>
    <property type="match status" value="1"/>
</dbReference>
<keyword evidence="4" id="KW-0732">Signal</keyword>
<dbReference type="GO" id="GO:0005615">
    <property type="term" value="C:extracellular space"/>
    <property type="evidence" value="ECO:0007669"/>
    <property type="project" value="InterPro"/>
</dbReference>
<keyword evidence="7" id="KW-1185">Reference proteome</keyword>
<gene>
    <name evidence="6" type="primary">Dyak\GE14581</name>
    <name evidence="6" type="synonym">dyak_GLEANR_1472</name>
    <name evidence="6" type="synonym">GE14581</name>
    <name evidence="6" type="ORF">Dyak_GE14581</name>
</gene>
<feature type="domain" description="Serpin" evidence="5">
    <location>
        <begin position="10"/>
        <end position="367"/>
    </location>
</feature>
<protein>
    <recommendedName>
        <fullName evidence="5">Serpin domain-containing protein</fullName>
    </recommendedName>
</protein>
<dbReference type="MEROPS" id="I04.077"/>
<dbReference type="SMR" id="B4NZJ2"/>
<organism evidence="6 7">
    <name type="scientific">Drosophila yakuba</name>
    <name type="common">Fruit fly</name>
    <dbReference type="NCBI Taxonomy" id="7245"/>
    <lineage>
        <taxon>Eukaryota</taxon>
        <taxon>Metazoa</taxon>
        <taxon>Ecdysozoa</taxon>
        <taxon>Arthropoda</taxon>
        <taxon>Hexapoda</taxon>
        <taxon>Insecta</taxon>
        <taxon>Pterygota</taxon>
        <taxon>Neoptera</taxon>
        <taxon>Endopterygota</taxon>
        <taxon>Diptera</taxon>
        <taxon>Brachycera</taxon>
        <taxon>Muscomorpha</taxon>
        <taxon>Ephydroidea</taxon>
        <taxon>Drosophilidae</taxon>
        <taxon>Drosophila</taxon>
        <taxon>Sophophora</taxon>
    </lineage>
</organism>
<dbReference type="SMART" id="SM00093">
    <property type="entry name" value="SERPIN"/>
    <property type="match status" value="1"/>
</dbReference>
<evidence type="ECO:0000256" key="4">
    <source>
        <dbReference type="SAM" id="SignalP"/>
    </source>
</evidence>
<dbReference type="Gene3D" id="2.30.39.10">
    <property type="entry name" value="Alpha-1-antitrypsin, domain 1"/>
    <property type="match status" value="1"/>
</dbReference>
<dbReference type="InterPro" id="IPR042185">
    <property type="entry name" value="Serpin_sf_2"/>
</dbReference>
<proteinExistence type="inferred from homology"/>
<dbReference type="AlphaFoldDB" id="B4NZJ2"/>
<feature type="signal peptide" evidence="4">
    <location>
        <begin position="1"/>
        <end position="18"/>
    </location>
</feature>
<keyword evidence="1" id="KW-0646">Protease inhibitor</keyword>
<dbReference type="Proteomes" id="UP000002282">
    <property type="component" value="Chromosome 2L"/>
</dbReference>
<dbReference type="InterPro" id="IPR000215">
    <property type="entry name" value="Serpin_fam"/>
</dbReference>
<feature type="chain" id="PRO_5006458622" description="Serpin domain-containing protein" evidence="4">
    <location>
        <begin position="19"/>
        <end position="369"/>
    </location>
</feature>
<dbReference type="InterPro" id="IPR042178">
    <property type="entry name" value="Serpin_sf_1"/>
</dbReference>
<sequence>MSKLSLSVLAGFLSTLAAENAKRNLIYSPVSIELMMGLVYMAAGGKTAQEFRNVFKLPENKSHVVESYRPVFAGLRSRPKVHILQMVNRIYVNHKYRLVPEFNQVVQKGFKAKAKLIYLDDPVRASLMVNSWISKRTRGVIRHIVSPNDLDPDISAFLVNAIYFKGQWQHDFAADQTHLADFHVSEDKIIQVEMMTLSASLFCAYLADLDAKVIELNYLNSTLSMRIFLPNRIGGLRKVEEKTGLLNYRLQKNDVNVKLPKFKIESSAQLRGIFEKLGIRDVFKPSADLNGLVLDSGAKIDKIVQKAFLKVDERGTKASAATGVLIRRKKSIDNLKPPPMEFVADHPFSYVIHDRDAIYFQGHIVEPQW</sequence>
<evidence type="ECO:0000313" key="7">
    <source>
        <dbReference type="Proteomes" id="UP000002282"/>
    </source>
</evidence>
<dbReference type="OrthoDB" id="671595at2759"/>
<evidence type="ECO:0000313" key="6">
    <source>
        <dbReference type="EMBL" id="EDW87741.2"/>
    </source>
</evidence>
<evidence type="ECO:0000256" key="1">
    <source>
        <dbReference type="ARBA" id="ARBA00022690"/>
    </source>
</evidence>
<dbReference type="HOGENOM" id="CLU_023330_0_1_1"/>
<dbReference type="Pfam" id="PF00079">
    <property type="entry name" value="Serpin"/>
    <property type="match status" value="1"/>
</dbReference>
<dbReference type="PANTHER" id="PTHR11461">
    <property type="entry name" value="SERINE PROTEASE INHIBITOR, SERPIN"/>
    <property type="match status" value="1"/>
</dbReference>
<dbReference type="eggNOG" id="KOG2392">
    <property type="taxonomic scope" value="Eukaryota"/>
</dbReference>
<dbReference type="Gene3D" id="3.30.497.10">
    <property type="entry name" value="Antithrombin, subunit I, domain 2"/>
    <property type="match status" value="1"/>
</dbReference>
<dbReference type="InterPro" id="IPR036186">
    <property type="entry name" value="Serpin_sf"/>
</dbReference>
<accession>B4NZJ2</accession>
<dbReference type="EMBL" id="CM000157">
    <property type="protein sequence ID" value="EDW87741.2"/>
    <property type="molecule type" value="Genomic_DNA"/>
</dbReference>
<keyword evidence="2" id="KW-0722">Serine protease inhibitor</keyword>